<evidence type="ECO:0000256" key="1">
    <source>
        <dbReference type="ARBA" id="ARBA00010333"/>
    </source>
</evidence>
<gene>
    <name evidence="4" type="ORF">ABS648_02360</name>
</gene>
<reference evidence="4" key="1">
    <citation type="submission" date="2023-08" db="EMBL/GenBank/DDBJ databases">
        <title>Increased levels of nutrients transform a symbiont into a lethal pathobiont.</title>
        <authorList>
            <person name="Lachnit T."/>
            <person name="Ulrich L."/>
            <person name="Willmer F.M."/>
            <person name="Hasenbein T."/>
            <person name="Steiner L.X."/>
            <person name="Wolters M."/>
            <person name="Herbst E.M."/>
            <person name="Deines P."/>
        </authorList>
    </citation>
    <scope>NUCLEOTIDE SEQUENCE</scope>
    <source>
        <strain evidence="4">T3</strain>
    </source>
</reference>
<dbReference type="Pfam" id="PF00497">
    <property type="entry name" value="SBP_bac_3"/>
    <property type="match status" value="1"/>
</dbReference>
<dbReference type="EMBL" id="CP158373">
    <property type="protein sequence ID" value="XBY64623.1"/>
    <property type="molecule type" value="Genomic_DNA"/>
</dbReference>
<dbReference type="SUPFAM" id="SSF53850">
    <property type="entry name" value="Periplasmic binding protein-like II"/>
    <property type="match status" value="1"/>
</dbReference>
<accession>A0AAU7Y6H4</accession>
<organism evidence="4">
    <name type="scientific">Pseudomonas solani</name>
    <dbReference type="NCBI Taxonomy" id="2731552"/>
    <lineage>
        <taxon>Bacteria</taxon>
        <taxon>Pseudomonadati</taxon>
        <taxon>Pseudomonadota</taxon>
        <taxon>Gammaproteobacteria</taxon>
        <taxon>Pseudomonadales</taxon>
        <taxon>Pseudomonadaceae</taxon>
        <taxon>Pseudomonas</taxon>
    </lineage>
</organism>
<feature type="domain" description="Solute-binding protein family 3/N-terminal" evidence="3">
    <location>
        <begin position="26"/>
        <end position="245"/>
    </location>
</feature>
<proteinExistence type="inferred from homology"/>
<dbReference type="PANTHER" id="PTHR35936">
    <property type="entry name" value="MEMBRANE-BOUND LYTIC MUREIN TRANSGLYCOSYLASE F"/>
    <property type="match status" value="1"/>
</dbReference>
<keyword evidence="2" id="KW-0732">Signal</keyword>
<dbReference type="Gene3D" id="3.40.190.10">
    <property type="entry name" value="Periplasmic binding protein-like II"/>
    <property type="match status" value="2"/>
</dbReference>
<dbReference type="SMART" id="SM00062">
    <property type="entry name" value="PBPb"/>
    <property type="match status" value="1"/>
</dbReference>
<dbReference type="PANTHER" id="PTHR35936:SF25">
    <property type="entry name" value="ABC TRANSPORTER SUBSTRATE-BINDING PROTEIN"/>
    <property type="match status" value="1"/>
</dbReference>
<evidence type="ECO:0000256" key="2">
    <source>
        <dbReference type="ARBA" id="ARBA00022729"/>
    </source>
</evidence>
<protein>
    <submittedName>
        <fullName evidence="4">Transporter substrate-binding domain-containing protein</fullName>
    </submittedName>
</protein>
<sequence>MSRYLRMLCPVLLCLVVVPFASAREWLAVGAEFPRLFGQTQDGRFIGLGPDVLREVAQRMGDSVRFEVYPWARAQKMVAQGRADILIGPYRTPEREQHFLFSQHAFYRDRIVFYARDGVDVDWKGDYAMLAGRRVGIIRGWTYGPHFDEGREAMDLHSIESVDNALRMLVLGRIDLLASNERNTRPRIEALERGTVRQLLPIIDIQDGYFAFPRTEDHAALRADFDRAFASLISDGRLDEMATLHGVTIP</sequence>
<dbReference type="RefSeq" id="WP_350447515.1">
    <property type="nucleotide sequence ID" value="NZ_CP158373.1"/>
</dbReference>
<evidence type="ECO:0000313" key="4">
    <source>
        <dbReference type="EMBL" id="XBY64623.1"/>
    </source>
</evidence>
<comment type="similarity">
    <text evidence="1">Belongs to the bacterial solute-binding protein 3 family.</text>
</comment>
<dbReference type="InterPro" id="IPR001638">
    <property type="entry name" value="Solute-binding_3/MltF_N"/>
</dbReference>
<name>A0AAU7Y6H4_9PSED</name>
<dbReference type="AlphaFoldDB" id="A0AAU7Y6H4"/>
<evidence type="ECO:0000259" key="3">
    <source>
        <dbReference type="SMART" id="SM00062"/>
    </source>
</evidence>